<evidence type="ECO:0000313" key="4">
    <source>
        <dbReference type="Proteomes" id="UP000308707"/>
    </source>
</evidence>
<name>A0A4U5JPE0_9GAMM</name>
<proteinExistence type="predicted"/>
<evidence type="ECO:0000256" key="1">
    <source>
        <dbReference type="SAM" id="MobiDB-lite"/>
    </source>
</evidence>
<dbReference type="AlphaFoldDB" id="A0A4U5JPE0"/>
<feature type="transmembrane region" description="Helical" evidence="2">
    <location>
        <begin position="44"/>
        <end position="65"/>
    </location>
</feature>
<comment type="caution">
    <text evidence="3">The sequence shown here is derived from an EMBL/GenBank/DDBJ whole genome shotgun (WGS) entry which is preliminary data.</text>
</comment>
<sequence length="138" mass="14667">MASSSADAGIDRRLTLIACGCSVAAGLGLLYLSLGRAGDWVTTWLPLGTGICLTLASVSAGGLVLRTKRRRRSPPQQNRLPSPEVHFANPEVWREIDTNRDLLYALLELSRRRMLAAASGSSDAASRVKSGDSRSAGT</sequence>
<keyword evidence="4" id="KW-1185">Reference proteome</keyword>
<dbReference type="Proteomes" id="UP000308707">
    <property type="component" value="Unassembled WGS sequence"/>
</dbReference>
<keyword evidence="2" id="KW-1133">Transmembrane helix</keyword>
<organism evidence="3 4">
    <name type="scientific">Luteimonas gilva</name>
    <dbReference type="NCBI Taxonomy" id="2572684"/>
    <lineage>
        <taxon>Bacteria</taxon>
        <taxon>Pseudomonadati</taxon>
        <taxon>Pseudomonadota</taxon>
        <taxon>Gammaproteobacteria</taxon>
        <taxon>Lysobacterales</taxon>
        <taxon>Lysobacteraceae</taxon>
        <taxon>Luteimonas</taxon>
    </lineage>
</organism>
<keyword evidence="2" id="KW-0472">Membrane</keyword>
<dbReference type="RefSeq" id="WP_137266688.1">
    <property type="nucleotide sequence ID" value="NZ_SZUA01000002.1"/>
</dbReference>
<evidence type="ECO:0000313" key="3">
    <source>
        <dbReference type="EMBL" id="TKR30258.1"/>
    </source>
</evidence>
<gene>
    <name evidence="3" type="ORF">FCE95_08965</name>
</gene>
<feature type="transmembrane region" description="Helical" evidence="2">
    <location>
        <begin position="14"/>
        <end position="32"/>
    </location>
</feature>
<reference evidence="3 4" key="1">
    <citation type="submission" date="2019-04" db="EMBL/GenBank/DDBJ databases">
        <title>Reference strain of H23.</title>
        <authorList>
            <person name="Luo X."/>
        </authorList>
    </citation>
    <scope>NUCLEOTIDE SEQUENCE [LARGE SCALE GENOMIC DNA]</scope>
    <source>
        <strain evidence="3 4">H23</strain>
    </source>
</reference>
<accession>A0A4U5JPE0</accession>
<dbReference type="EMBL" id="SZUA01000002">
    <property type="protein sequence ID" value="TKR30258.1"/>
    <property type="molecule type" value="Genomic_DNA"/>
</dbReference>
<keyword evidence="2" id="KW-0812">Transmembrane</keyword>
<protein>
    <submittedName>
        <fullName evidence="3">Uncharacterized protein</fullName>
    </submittedName>
</protein>
<evidence type="ECO:0000256" key="2">
    <source>
        <dbReference type="SAM" id="Phobius"/>
    </source>
</evidence>
<feature type="region of interest" description="Disordered" evidence="1">
    <location>
        <begin position="117"/>
        <end position="138"/>
    </location>
</feature>